<dbReference type="Pfam" id="PF13508">
    <property type="entry name" value="Acetyltransf_7"/>
    <property type="match status" value="1"/>
</dbReference>
<evidence type="ECO:0000256" key="2">
    <source>
        <dbReference type="ARBA" id="ARBA00023315"/>
    </source>
</evidence>
<feature type="region of interest" description="Disordered" evidence="3">
    <location>
        <begin position="1"/>
        <end position="22"/>
    </location>
</feature>
<dbReference type="PANTHER" id="PTHR43877">
    <property type="entry name" value="AMINOALKYLPHOSPHONATE N-ACETYLTRANSFERASE-RELATED-RELATED"/>
    <property type="match status" value="1"/>
</dbReference>
<dbReference type="PANTHER" id="PTHR43877:SF2">
    <property type="entry name" value="AMINOALKYLPHOSPHONATE N-ACETYLTRANSFERASE-RELATED"/>
    <property type="match status" value="1"/>
</dbReference>
<protein>
    <recommendedName>
        <fullName evidence="4">N-acetyltransferase domain-containing protein</fullName>
    </recommendedName>
</protein>
<dbReference type="InterPro" id="IPR050832">
    <property type="entry name" value="Bact_Acetyltransf"/>
</dbReference>
<name>A0A162KCF8_9PROT</name>
<reference evidence="5 6" key="1">
    <citation type="submission" date="2015-12" db="EMBL/GenBank/DDBJ databases">
        <title>Genome sequence of Tistrella mobilis MCCC 1A02139.</title>
        <authorList>
            <person name="Lu L."/>
            <person name="Lai Q."/>
            <person name="Shao Z."/>
            <person name="Qian P."/>
        </authorList>
    </citation>
    <scope>NUCLEOTIDE SEQUENCE [LARGE SCALE GENOMIC DNA]</scope>
    <source>
        <strain evidence="5 6">MCCC 1A02139</strain>
    </source>
</reference>
<dbReference type="CDD" id="cd04301">
    <property type="entry name" value="NAT_SF"/>
    <property type="match status" value="1"/>
</dbReference>
<evidence type="ECO:0000313" key="5">
    <source>
        <dbReference type="EMBL" id="KYO50933.1"/>
    </source>
</evidence>
<dbReference type="PROSITE" id="PS51186">
    <property type="entry name" value="GNAT"/>
    <property type="match status" value="1"/>
</dbReference>
<dbReference type="GO" id="GO:0016747">
    <property type="term" value="F:acyltransferase activity, transferring groups other than amino-acyl groups"/>
    <property type="evidence" value="ECO:0007669"/>
    <property type="project" value="InterPro"/>
</dbReference>
<gene>
    <name evidence="5" type="ORF">AUP44_11090</name>
</gene>
<evidence type="ECO:0000256" key="3">
    <source>
        <dbReference type="SAM" id="MobiDB-lite"/>
    </source>
</evidence>
<proteinExistence type="predicted"/>
<dbReference type="InterPro" id="IPR016181">
    <property type="entry name" value="Acyl_CoA_acyltransferase"/>
</dbReference>
<keyword evidence="1" id="KW-0808">Transferase</keyword>
<dbReference type="SUPFAM" id="SSF55729">
    <property type="entry name" value="Acyl-CoA N-acyltransferases (Nat)"/>
    <property type="match status" value="1"/>
</dbReference>
<dbReference type="RefSeq" id="WP_062767289.1">
    <property type="nucleotide sequence ID" value="NZ_CP121043.1"/>
</dbReference>
<sequence>MMTIDLPDGTGAGPRVPCHQPPAPALRRATLHDAAAIIDITTAAYAPWIPVIGREPGPMGDDVPALLADPDVEVWLADAAGPAVGTASAPVGLVILMPDTDHLLLHSIAVAPSAQGTGLGGQLLAFTEARAAELKLPEVRLYTHVLMARNVAIYARHGYVETGRRIDNGFSRVFMTKRIG</sequence>
<dbReference type="InterPro" id="IPR000182">
    <property type="entry name" value="GNAT_dom"/>
</dbReference>
<comment type="caution">
    <text evidence="5">The sequence shown here is derived from an EMBL/GenBank/DDBJ whole genome shotgun (WGS) entry which is preliminary data.</text>
</comment>
<evidence type="ECO:0000313" key="6">
    <source>
        <dbReference type="Proteomes" id="UP000075787"/>
    </source>
</evidence>
<dbReference type="GeneID" id="97239230"/>
<accession>A0A162KCF8</accession>
<feature type="domain" description="N-acetyltransferase" evidence="4">
    <location>
        <begin position="24"/>
        <end position="180"/>
    </location>
</feature>
<dbReference type="AlphaFoldDB" id="A0A162KCF8"/>
<dbReference type="EMBL" id="LPZR01000187">
    <property type="protein sequence ID" value="KYO50933.1"/>
    <property type="molecule type" value="Genomic_DNA"/>
</dbReference>
<dbReference type="OrthoDB" id="281808at2"/>
<organism evidence="5 6">
    <name type="scientific">Tistrella mobilis</name>
    <dbReference type="NCBI Taxonomy" id="171437"/>
    <lineage>
        <taxon>Bacteria</taxon>
        <taxon>Pseudomonadati</taxon>
        <taxon>Pseudomonadota</taxon>
        <taxon>Alphaproteobacteria</taxon>
        <taxon>Geminicoccales</taxon>
        <taxon>Geminicoccaceae</taxon>
        <taxon>Tistrella</taxon>
    </lineage>
</organism>
<keyword evidence="2" id="KW-0012">Acyltransferase</keyword>
<dbReference type="Proteomes" id="UP000075787">
    <property type="component" value="Unassembled WGS sequence"/>
</dbReference>
<evidence type="ECO:0000256" key="1">
    <source>
        <dbReference type="ARBA" id="ARBA00022679"/>
    </source>
</evidence>
<evidence type="ECO:0000259" key="4">
    <source>
        <dbReference type="PROSITE" id="PS51186"/>
    </source>
</evidence>
<dbReference type="Gene3D" id="3.40.630.30">
    <property type="match status" value="1"/>
</dbReference>